<name>A0A7W9LMU8_9ACTN</name>
<evidence type="ECO:0000256" key="8">
    <source>
        <dbReference type="ARBA" id="ARBA00022989"/>
    </source>
</evidence>
<dbReference type="EMBL" id="JACHMM010000001">
    <property type="protein sequence ID" value="MBB5789658.1"/>
    <property type="molecule type" value="Genomic_DNA"/>
</dbReference>
<keyword evidence="5" id="KW-0547">Nucleotide-binding</keyword>
<comment type="caution">
    <text evidence="13">The sequence shown here is derived from an EMBL/GenBank/DDBJ whole genome shotgun (WGS) entry which is preliminary data.</text>
</comment>
<evidence type="ECO:0000256" key="1">
    <source>
        <dbReference type="ARBA" id="ARBA00004141"/>
    </source>
</evidence>
<dbReference type="RefSeq" id="WP_184825174.1">
    <property type="nucleotide sequence ID" value="NZ_JACHMM010000001.1"/>
</dbReference>
<evidence type="ECO:0000256" key="11">
    <source>
        <dbReference type="SAM" id="Phobius"/>
    </source>
</evidence>
<keyword evidence="4 11" id="KW-0812">Transmembrane</keyword>
<comment type="subcellular location">
    <subcellularLocation>
        <location evidence="1">Membrane</location>
        <topology evidence="1">Multi-pass membrane protein</topology>
    </subcellularLocation>
</comment>
<keyword evidence="9" id="KW-0902">Two-component regulatory system</keyword>
<feature type="transmembrane region" description="Helical" evidence="11">
    <location>
        <begin position="33"/>
        <end position="52"/>
    </location>
</feature>
<gene>
    <name evidence="13" type="ORF">HD601_004233</name>
</gene>
<proteinExistence type="predicted"/>
<evidence type="ECO:0000256" key="10">
    <source>
        <dbReference type="ARBA" id="ARBA00023136"/>
    </source>
</evidence>
<dbReference type="GO" id="GO:0016301">
    <property type="term" value="F:kinase activity"/>
    <property type="evidence" value="ECO:0007669"/>
    <property type="project" value="UniProtKB-KW"/>
</dbReference>
<evidence type="ECO:0000259" key="12">
    <source>
        <dbReference type="Pfam" id="PF13493"/>
    </source>
</evidence>
<dbReference type="Gene3D" id="1.20.120.620">
    <property type="entry name" value="Backbone structure of the membrane domain of e. Coli histidine kinase receptor kdpd"/>
    <property type="match status" value="1"/>
</dbReference>
<dbReference type="Pfam" id="PF13493">
    <property type="entry name" value="DUF4118"/>
    <property type="match status" value="1"/>
</dbReference>
<evidence type="ECO:0000256" key="9">
    <source>
        <dbReference type="ARBA" id="ARBA00023012"/>
    </source>
</evidence>
<keyword evidence="8 11" id="KW-1133">Transmembrane helix</keyword>
<accession>A0A7W9LMU8</accession>
<feature type="domain" description="Sensor protein KdpD transmembrane" evidence="12">
    <location>
        <begin position="13"/>
        <end position="118"/>
    </location>
</feature>
<dbReference type="InterPro" id="IPR025201">
    <property type="entry name" value="KdpD_TM"/>
</dbReference>
<dbReference type="GO" id="GO:0000160">
    <property type="term" value="P:phosphorelay signal transduction system"/>
    <property type="evidence" value="ECO:0007669"/>
    <property type="project" value="UniProtKB-KW"/>
</dbReference>
<dbReference type="InterPro" id="IPR038318">
    <property type="entry name" value="KdpD_sf"/>
</dbReference>
<protein>
    <submittedName>
        <fullName evidence="13">K+-sensing histidine kinase KdpD</fullName>
    </submittedName>
</protein>
<sequence>METRDGRLALILALAFTAPLAACALLALVRDDVSNANAALVLVLIVVAAAATGRRSAGIVAALSSTAWFDFFLTRPYQTFTIDDRDDVETAVLLTLAGLAVTEIALWGRRQQGRASQREGYLAGVVSSAGLVASGSAPPSAIVEHVARQIASVLDVDGARFEPGPGHGRVYPRLNRDGSVARDGTVLDVDTDGLPVHDEIELPVESGGVVRGRFYLTAATRVSRPGLEQRLVAVTLAEQVGAVVVTS</sequence>
<dbReference type="GO" id="GO:0005524">
    <property type="term" value="F:ATP binding"/>
    <property type="evidence" value="ECO:0007669"/>
    <property type="project" value="UniProtKB-KW"/>
</dbReference>
<evidence type="ECO:0000313" key="13">
    <source>
        <dbReference type="EMBL" id="MBB5789658.1"/>
    </source>
</evidence>
<keyword evidence="14" id="KW-1185">Reference proteome</keyword>
<keyword evidence="10 11" id="KW-0472">Membrane</keyword>
<evidence type="ECO:0000256" key="7">
    <source>
        <dbReference type="ARBA" id="ARBA00022840"/>
    </source>
</evidence>
<dbReference type="Proteomes" id="UP000542813">
    <property type="component" value="Unassembled WGS sequence"/>
</dbReference>
<evidence type="ECO:0000256" key="5">
    <source>
        <dbReference type="ARBA" id="ARBA00022741"/>
    </source>
</evidence>
<keyword evidence="7" id="KW-0067">ATP-binding</keyword>
<keyword evidence="2" id="KW-0597">Phosphoprotein</keyword>
<keyword evidence="3" id="KW-0808">Transferase</keyword>
<organism evidence="13 14">
    <name type="scientific">Jiangella mangrovi</name>
    <dbReference type="NCBI Taxonomy" id="1524084"/>
    <lineage>
        <taxon>Bacteria</taxon>
        <taxon>Bacillati</taxon>
        <taxon>Actinomycetota</taxon>
        <taxon>Actinomycetes</taxon>
        <taxon>Jiangellales</taxon>
        <taxon>Jiangellaceae</taxon>
        <taxon>Jiangella</taxon>
    </lineage>
</organism>
<dbReference type="AlphaFoldDB" id="A0A7W9LMU8"/>
<feature type="transmembrane region" description="Helical" evidence="11">
    <location>
        <begin position="90"/>
        <end position="108"/>
    </location>
</feature>
<evidence type="ECO:0000256" key="6">
    <source>
        <dbReference type="ARBA" id="ARBA00022777"/>
    </source>
</evidence>
<evidence type="ECO:0000256" key="4">
    <source>
        <dbReference type="ARBA" id="ARBA00022692"/>
    </source>
</evidence>
<evidence type="ECO:0000256" key="3">
    <source>
        <dbReference type="ARBA" id="ARBA00022679"/>
    </source>
</evidence>
<reference evidence="13 14" key="1">
    <citation type="submission" date="2020-08" db="EMBL/GenBank/DDBJ databases">
        <title>Sequencing the genomes of 1000 actinobacteria strains.</title>
        <authorList>
            <person name="Klenk H.-P."/>
        </authorList>
    </citation>
    <scope>NUCLEOTIDE SEQUENCE [LARGE SCALE GENOMIC DNA]</scope>
    <source>
        <strain evidence="13 14">DSM 102122</strain>
    </source>
</reference>
<evidence type="ECO:0000256" key="2">
    <source>
        <dbReference type="ARBA" id="ARBA00022553"/>
    </source>
</evidence>
<keyword evidence="6 13" id="KW-0418">Kinase</keyword>
<feature type="transmembrane region" description="Helical" evidence="11">
    <location>
        <begin position="59"/>
        <end position="78"/>
    </location>
</feature>
<evidence type="ECO:0000313" key="14">
    <source>
        <dbReference type="Proteomes" id="UP000542813"/>
    </source>
</evidence>
<dbReference type="GO" id="GO:0016020">
    <property type="term" value="C:membrane"/>
    <property type="evidence" value="ECO:0007669"/>
    <property type="project" value="UniProtKB-SubCell"/>
</dbReference>